<organism evidence="3 4">
    <name type="scientific">Pseudokineococcus marinus</name>
    <dbReference type="NCBI Taxonomy" id="351215"/>
    <lineage>
        <taxon>Bacteria</taxon>
        <taxon>Bacillati</taxon>
        <taxon>Actinomycetota</taxon>
        <taxon>Actinomycetes</taxon>
        <taxon>Kineosporiales</taxon>
        <taxon>Kineosporiaceae</taxon>
        <taxon>Pseudokineococcus</taxon>
    </lineage>
</organism>
<dbReference type="AlphaFoldDB" id="A0A849BLT2"/>
<evidence type="ECO:0000313" key="4">
    <source>
        <dbReference type="Proteomes" id="UP000555552"/>
    </source>
</evidence>
<evidence type="ECO:0000256" key="1">
    <source>
        <dbReference type="ARBA" id="ARBA00005721"/>
    </source>
</evidence>
<dbReference type="EMBL" id="JABEMA010000007">
    <property type="protein sequence ID" value="NNH21762.1"/>
    <property type="molecule type" value="Genomic_DNA"/>
</dbReference>
<keyword evidence="4" id="KW-1185">Reference proteome</keyword>
<accession>A0A849BLT2</accession>
<comment type="similarity">
    <text evidence="1">Belongs to the asp23 family.</text>
</comment>
<dbReference type="InterPro" id="IPR005531">
    <property type="entry name" value="Asp23"/>
</dbReference>
<dbReference type="RefSeq" id="WP_171201623.1">
    <property type="nucleotide sequence ID" value="NZ_BAAANP010000007.1"/>
</dbReference>
<feature type="compositionally biased region" description="Low complexity" evidence="2">
    <location>
        <begin position="1"/>
        <end position="15"/>
    </location>
</feature>
<dbReference type="Pfam" id="PF03780">
    <property type="entry name" value="Asp23"/>
    <property type="match status" value="1"/>
</dbReference>
<protein>
    <submittedName>
        <fullName evidence="3">Asp23/Gls24 family envelope stress response protein</fullName>
    </submittedName>
</protein>
<sequence length="142" mass="14672">MAEAPAAAGASTGQPPSGPGPDDGADRGHLVVADRVLQRIAVVAAREVEGVAPDDGGSGPLGRLFSSGYPAVEVDQAGSRVRVQVDVATLWPRPAAQVAGGVRDAVARRLGELAGVRVDAVTVTVRDVVRRRPRQQQEARAR</sequence>
<evidence type="ECO:0000313" key="3">
    <source>
        <dbReference type="EMBL" id="NNH21762.1"/>
    </source>
</evidence>
<dbReference type="Proteomes" id="UP000555552">
    <property type="component" value="Unassembled WGS sequence"/>
</dbReference>
<name>A0A849BLT2_9ACTN</name>
<reference evidence="3 4" key="1">
    <citation type="submission" date="2020-05" db="EMBL/GenBank/DDBJ databases">
        <title>MicrobeNet Type strains.</title>
        <authorList>
            <person name="Nicholson A.C."/>
        </authorList>
    </citation>
    <scope>NUCLEOTIDE SEQUENCE [LARGE SCALE GENOMIC DNA]</scope>
    <source>
        <strain evidence="3 4">JCM 14547</strain>
    </source>
</reference>
<comment type="caution">
    <text evidence="3">The sequence shown here is derived from an EMBL/GenBank/DDBJ whole genome shotgun (WGS) entry which is preliminary data.</text>
</comment>
<evidence type="ECO:0000256" key="2">
    <source>
        <dbReference type="SAM" id="MobiDB-lite"/>
    </source>
</evidence>
<feature type="region of interest" description="Disordered" evidence="2">
    <location>
        <begin position="1"/>
        <end position="29"/>
    </location>
</feature>
<gene>
    <name evidence="3" type="ORF">HLB09_01395</name>
</gene>
<proteinExistence type="inferred from homology"/>